<comment type="caution">
    <text evidence="1">The sequence shown here is derived from an EMBL/GenBank/DDBJ whole genome shotgun (WGS) entry which is preliminary data.</text>
</comment>
<proteinExistence type="predicted"/>
<dbReference type="STRING" id="169679.CSACC_27000"/>
<sequence>MRKSITILKRNSFIHKNKEYDFDRIDEIINSLKKDRKIIILEEELYAKHFDFKEKNRFKINHFVDEKIKNEFPQNGDIVYDYDKKGNVISIYSMKGGERINKISEGAKNIDVIPIQFIIKQVIIKTFNNKILNCNILINFKGCYYYISFKNGLYYCGFVEKNKEMIFNKIVENHDITKIYIDNISQYEFLEQKYQIIKVNMGDLINDRIYEK</sequence>
<dbReference type="RefSeq" id="WP_077866539.1">
    <property type="nucleotide sequence ID" value="NZ_LZYZ01000007.1"/>
</dbReference>
<organism evidence="1 2">
    <name type="scientific">Clostridium saccharobutylicum</name>
    <dbReference type="NCBI Taxonomy" id="169679"/>
    <lineage>
        <taxon>Bacteria</taxon>
        <taxon>Bacillati</taxon>
        <taxon>Bacillota</taxon>
        <taxon>Clostridia</taxon>
        <taxon>Eubacteriales</taxon>
        <taxon>Clostridiaceae</taxon>
        <taxon>Clostridium</taxon>
    </lineage>
</organism>
<dbReference type="AlphaFoldDB" id="A0A1S8MYC5"/>
<protein>
    <submittedName>
        <fullName evidence="1">Uncharacterized protein</fullName>
    </submittedName>
</protein>
<accession>A0A1S8MYC5</accession>
<reference evidence="1 2" key="1">
    <citation type="submission" date="2016-05" db="EMBL/GenBank/DDBJ databases">
        <title>Microbial solvent formation.</title>
        <authorList>
            <person name="Poehlein A."/>
            <person name="Montoya Solano J.D."/>
            <person name="Flitsch S."/>
            <person name="Krabben P."/>
            <person name="Duerre P."/>
            <person name="Daniel R."/>
        </authorList>
    </citation>
    <scope>NUCLEOTIDE SEQUENCE [LARGE SCALE GENOMIC DNA]</scope>
    <source>
        <strain evidence="1 2">L1-8</strain>
    </source>
</reference>
<evidence type="ECO:0000313" key="2">
    <source>
        <dbReference type="Proteomes" id="UP000191154"/>
    </source>
</evidence>
<name>A0A1S8MYC5_CLOSA</name>
<dbReference type="EMBL" id="LZYZ01000007">
    <property type="protein sequence ID" value="OOM09209.1"/>
    <property type="molecule type" value="Genomic_DNA"/>
</dbReference>
<evidence type="ECO:0000313" key="1">
    <source>
        <dbReference type="EMBL" id="OOM09209.1"/>
    </source>
</evidence>
<dbReference type="Proteomes" id="UP000191154">
    <property type="component" value="Unassembled WGS sequence"/>
</dbReference>
<gene>
    <name evidence="1" type="ORF">CLOSAC_34890</name>
</gene>